<evidence type="ECO:0000313" key="3">
    <source>
        <dbReference type="Proteomes" id="UP000796880"/>
    </source>
</evidence>
<feature type="region of interest" description="Disordered" evidence="1">
    <location>
        <begin position="45"/>
        <end position="73"/>
    </location>
</feature>
<keyword evidence="3" id="KW-1185">Reference proteome</keyword>
<dbReference type="AlphaFoldDB" id="A0A8K0H4J3"/>
<sequence>MAGMTISGHSVCRWNYKINTPGFYALKFTLYGQKRIGYAAAKRRVMPPKRGATSEPTVKFSGGEYPRSANPLECNAPAAVGDSKANEYRGRHEFDGSRDAAKFGLGLPISAAHGKDSRGAVATTRELRPESETTTWCAFHKKRTHF</sequence>
<comment type="caution">
    <text evidence="2">The sequence shown here is derived from an EMBL/GenBank/DDBJ whole genome shotgun (WGS) entry which is preliminary data.</text>
</comment>
<dbReference type="EMBL" id="VOIH02000005">
    <property type="protein sequence ID" value="KAF3445711.1"/>
    <property type="molecule type" value="Genomic_DNA"/>
</dbReference>
<evidence type="ECO:0000313" key="2">
    <source>
        <dbReference type="EMBL" id="KAF3445711.1"/>
    </source>
</evidence>
<evidence type="ECO:0000256" key="1">
    <source>
        <dbReference type="SAM" id="MobiDB-lite"/>
    </source>
</evidence>
<reference evidence="2" key="1">
    <citation type="submission" date="2020-03" db="EMBL/GenBank/DDBJ databases">
        <title>A high-quality chromosome-level genome assembly of a woody plant with both climbing and erect habits, Rhamnella rubrinervis.</title>
        <authorList>
            <person name="Lu Z."/>
            <person name="Yang Y."/>
            <person name="Zhu X."/>
            <person name="Sun Y."/>
        </authorList>
    </citation>
    <scope>NUCLEOTIDE SEQUENCE</scope>
    <source>
        <strain evidence="2">BYM</strain>
        <tissue evidence="2">Leaf</tissue>
    </source>
</reference>
<proteinExistence type="predicted"/>
<name>A0A8K0H4J3_9ROSA</name>
<gene>
    <name evidence="2" type="ORF">FNV43_RR10887</name>
</gene>
<accession>A0A8K0H4J3</accession>
<protein>
    <submittedName>
        <fullName evidence="2">Uncharacterized protein</fullName>
    </submittedName>
</protein>
<dbReference type="Proteomes" id="UP000796880">
    <property type="component" value="Unassembled WGS sequence"/>
</dbReference>
<organism evidence="2 3">
    <name type="scientific">Rhamnella rubrinervis</name>
    <dbReference type="NCBI Taxonomy" id="2594499"/>
    <lineage>
        <taxon>Eukaryota</taxon>
        <taxon>Viridiplantae</taxon>
        <taxon>Streptophyta</taxon>
        <taxon>Embryophyta</taxon>
        <taxon>Tracheophyta</taxon>
        <taxon>Spermatophyta</taxon>
        <taxon>Magnoliopsida</taxon>
        <taxon>eudicotyledons</taxon>
        <taxon>Gunneridae</taxon>
        <taxon>Pentapetalae</taxon>
        <taxon>rosids</taxon>
        <taxon>fabids</taxon>
        <taxon>Rosales</taxon>
        <taxon>Rhamnaceae</taxon>
        <taxon>rhamnoid group</taxon>
        <taxon>Rhamneae</taxon>
        <taxon>Rhamnella</taxon>
    </lineage>
</organism>